<dbReference type="PANTHER" id="PTHR12815">
    <property type="entry name" value="SORTING AND ASSEMBLY MACHINERY SAMM50 PROTEIN FAMILY MEMBER"/>
    <property type="match status" value="1"/>
</dbReference>
<keyword evidence="6" id="KW-0732">Signal</keyword>
<evidence type="ECO:0000313" key="15">
    <source>
        <dbReference type="Proteomes" id="UP000013024"/>
    </source>
</evidence>
<sequence length="912" mass="102138">MPSKIKFKQSTLTHSMHLILKMQGIPKLICSSLLLSVCVTPSFAQTSVAASSSTASPTVSDTSTEQLAPIDQQNTAPITDIATLVTQAQQQQDSLAILQQQEQFPNQIDEFKPITLDNLEDLPDMPVDQNMANEIYRVAEEAKNEAQSFQNGSQKLPEVTVSDATQSEIQEIKQAPVNIDQLMQEIQSDSKIVVEANETGKTLPELTPEAEEPPEQAGFFKRILNKVRPPRAIPMEQVPRISAEVSGASDVLAKNIKGKLSTFTQESFEDFNAALPQLRTLSNQAAQAVGYYNAEFKFEKLSPSRVRVNVTPNEPVRINEQNIEFTGAGEKQPQFQVIRLVPEQDVGDIFNHGLYETTKGRIVDAASNNGYFDAYWRLHDVKVSQPENKADINLRYETGERYKLDKVEFRMSDPSKPLPLNLNILESMAPWKEGDDYAFWRVNVLANNLTNSRYFNYTLVDSIKPDPIEKPLELPPDLQALVDEQKIDIDESNLLSPEERQLAKARQLATSNKEVTQNVVDEKQFAGTQNNQEATAKTAMLQSAPVQQNEKETEQNRLQAQARETKRIPVIVTLNADKLNSLETGVGYGTDTGARLRSQYRRSIVNKYGHSFDANLEVSQIRQSIDGRYSIPYKHPLNDYFNIVGGYERETRDDIGPDVSLLTESAVVGGERVIKRPLGNWQHTFGVRYRLDRLTQQGNVDVSELPDAFKATGMASEQEALLFGYETSKTSSNTRLNPTKAFKQTYKVEFGSESLLSDANMAIASAGWRFIYSLGENDDHQFVGRSDLSYIFTDEFDKVPYNLRFFTGGDQTIRGFDYKSLSPEEDGYKIGGQALAVGSLEYNYQFKDGWRAAVFSDFGNAYDKDFSNPAAYSVGVGIRWKSPIGPIRLDVASGISDENHPIRLHFFIGPQL</sequence>
<name>A0ABN0K4P9_ACICA</name>
<evidence type="ECO:0000256" key="8">
    <source>
        <dbReference type="ARBA" id="ARBA00023237"/>
    </source>
</evidence>
<evidence type="ECO:0000256" key="9">
    <source>
        <dbReference type="ARBA" id="ARBA00033063"/>
    </source>
</evidence>
<dbReference type="Pfam" id="PF07244">
    <property type="entry name" value="POTRA"/>
    <property type="match status" value="1"/>
</dbReference>
<evidence type="ECO:0000259" key="12">
    <source>
        <dbReference type="Pfam" id="PF07244"/>
    </source>
</evidence>
<feature type="domain" description="POTRA" evidence="12">
    <location>
        <begin position="321"/>
        <end position="394"/>
    </location>
</feature>
<evidence type="ECO:0000256" key="6">
    <source>
        <dbReference type="ARBA" id="ARBA00022729"/>
    </source>
</evidence>
<keyword evidence="8" id="KW-0998">Cell outer membrane</keyword>
<evidence type="ECO:0000256" key="7">
    <source>
        <dbReference type="ARBA" id="ARBA00023136"/>
    </source>
</evidence>
<keyword evidence="4" id="KW-1134">Transmembrane beta strand</keyword>
<evidence type="ECO:0000256" key="3">
    <source>
        <dbReference type="ARBA" id="ARBA00015419"/>
    </source>
</evidence>
<comment type="subcellular location">
    <subcellularLocation>
        <location evidence="1">Cell outer membrane</location>
    </subcellularLocation>
</comment>
<organism evidence="14 15">
    <name type="scientific">Acinetobacter calcoaceticus DSM 30006 = CIP 81.8</name>
    <dbReference type="NCBI Taxonomy" id="981331"/>
    <lineage>
        <taxon>Bacteria</taxon>
        <taxon>Pseudomonadati</taxon>
        <taxon>Pseudomonadota</taxon>
        <taxon>Gammaproteobacteria</taxon>
        <taxon>Moraxellales</taxon>
        <taxon>Moraxellaceae</taxon>
        <taxon>Acinetobacter</taxon>
        <taxon>Acinetobacter calcoaceticus/baumannii complex</taxon>
    </lineage>
</organism>
<dbReference type="EMBL" id="APQI01000004">
    <property type="protein sequence ID" value="ENV98450.1"/>
    <property type="molecule type" value="Genomic_DNA"/>
</dbReference>
<gene>
    <name evidence="14" type="ORF">F936_01533</name>
</gene>
<dbReference type="PANTHER" id="PTHR12815:SF47">
    <property type="entry name" value="TRANSLOCATION AND ASSEMBLY MODULE SUBUNIT TAMA"/>
    <property type="match status" value="1"/>
</dbReference>
<protein>
    <recommendedName>
        <fullName evidence="3">Translocation and assembly module subunit TamA</fullName>
    </recommendedName>
    <alternativeName>
        <fullName evidence="9">Autotransporter assembly factor TamA</fullName>
    </alternativeName>
</protein>
<keyword evidence="5" id="KW-0812">Transmembrane</keyword>
<comment type="subunit">
    <text evidence="10">Interacts with TamB to form the translocation and assembly module (TAM).</text>
</comment>
<proteinExistence type="inferred from homology"/>
<evidence type="ECO:0000256" key="10">
    <source>
        <dbReference type="ARBA" id="ARBA00093548"/>
    </source>
</evidence>
<dbReference type="Pfam" id="PF01103">
    <property type="entry name" value="Omp85"/>
    <property type="match status" value="1"/>
</dbReference>
<dbReference type="InterPro" id="IPR035243">
    <property type="entry name" value="TamA_POTRA_Dom_1"/>
</dbReference>
<reference evidence="14 15" key="1">
    <citation type="submission" date="2013-02" db="EMBL/GenBank/DDBJ databases">
        <title>The Genome Sequence of Acinetobacter calcoaceticus CIP 81.8.</title>
        <authorList>
            <consortium name="The Broad Institute Genome Sequencing Platform"/>
            <consortium name="The Broad Institute Genome Sequencing Center for Infectious Disease"/>
            <person name="Cerqueira G."/>
            <person name="Feldgarden M."/>
            <person name="Courvalin P."/>
            <person name="Perichon B."/>
            <person name="Grillot-Courvalin C."/>
            <person name="Clermont D."/>
            <person name="Rocha E."/>
            <person name="Yoon E.-J."/>
            <person name="Nemec A."/>
            <person name="Walker B."/>
            <person name="Young S.K."/>
            <person name="Zeng Q."/>
            <person name="Gargeya S."/>
            <person name="Fitzgerald M."/>
            <person name="Haas B."/>
            <person name="Abouelleil A."/>
            <person name="Alvarado L."/>
            <person name="Arachchi H.M."/>
            <person name="Berlin A.M."/>
            <person name="Chapman S.B."/>
            <person name="Dewar J."/>
            <person name="Goldberg J."/>
            <person name="Griggs A."/>
            <person name="Gujja S."/>
            <person name="Hansen M."/>
            <person name="Howarth C."/>
            <person name="Imamovic A."/>
            <person name="Larimer J."/>
            <person name="McCowan C."/>
            <person name="Murphy C."/>
            <person name="Neiman D."/>
            <person name="Pearson M."/>
            <person name="Priest M."/>
            <person name="Roberts A."/>
            <person name="Saif S."/>
            <person name="Shea T."/>
            <person name="Sisk P."/>
            <person name="Sykes S."/>
            <person name="Wortman J."/>
            <person name="Nusbaum C."/>
            <person name="Birren B."/>
        </authorList>
    </citation>
    <scope>NUCLEOTIDE SEQUENCE [LARGE SCALE GENOMIC DNA]</scope>
    <source>
        <strain evidence="14 15">CIP 81.8</strain>
    </source>
</reference>
<accession>A0ABN0K4P9</accession>
<evidence type="ECO:0000256" key="2">
    <source>
        <dbReference type="ARBA" id="ARBA00010248"/>
    </source>
</evidence>
<dbReference type="InterPro" id="IPR000184">
    <property type="entry name" value="Bac_surfAg_D15"/>
</dbReference>
<dbReference type="InterPro" id="IPR010827">
    <property type="entry name" value="BamA/TamA_POTRA"/>
</dbReference>
<evidence type="ECO:0000256" key="4">
    <source>
        <dbReference type="ARBA" id="ARBA00022452"/>
    </source>
</evidence>
<comment type="caution">
    <text evidence="14">The sequence shown here is derived from an EMBL/GenBank/DDBJ whole genome shotgun (WGS) entry which is preliminary data.</text>
</comment>
<evidence type="ECO:0000259" key="13">
    <source>
        <dbReference type="Pfam" id="PF17243"/>
    </source>
</evidence>
<dbReference type="Gene3D" id="3.10.20.310">
    <property type="entry name" value="membrane protein fhac"/>
    <property type="match status" value="2"/>
</dbReference>
<keyword evidence="15" id="KW-1185">Reference proteome</keyword>
<dbReference type="Pfam" id="PF17243">
    <property type="entry name" value="POTRA_TamA_1"/>
    <property type="match status" value="1"/>
</dbReference>
<evidence type="ECO:0000256" key="5">
    <source>
        <dbReference type="ARBA" id="ARBA00022692"/>
    </source>
</evidence>
<dbReference type="Proteomes" id="UP000013024">
    <property type="component" value="Unassembled WGS sequence"/>
</dbReference>
<feature type="domain" description="Bacterial surface antigen (D15)" evidence="11">
    <location>
        <begin position="608"/>
        <end position="909"/>
    </location>
</feature>
<comment type="similarity">
    <text evidence="2">Belongs to the TamA family.</text>
</comment>
<dbReference type="InterPro" id="IPR039910">
    <property type="entry name" value="D15-like"/>
</dbReference>
<evidence type="ECO:0000256" key="1">
    <source>
        <dbReference type="ARBA" id="ARBA00004442"/>
    </source>
</evidence>
<keyword evidence="7" id="KW-0472">Membrane</keyword>
<evidence type="ECO:0000259" key="11">
    <source>
        <dbReference type="Pfam" id="PF01103"/>
    </source>
</evidence>
<dbReference type="Gene3D" id="2.40.160.50">
    <property type="entry name" value="membrane protein fhac: a member of the omp85/tpsb transporter family"/>
    <property type="match status" value="1"/>
</dbReference>
<feature type="domain" description="TamA POTRA" evidence="13">
    <location>
        <begin position="244"/>
        <end position="312"/>
    </location>
</feature>
<evidence type="ECO:0000313" key="14">
    <source>
        <dbReference type="EMBL" id="ENV98450.1"/>
    </source>
</evidence>